<accession>A0ABS2V3S2</accession>
<organism evidence="2 3">
    <name type="scientific">Streptomyces zhihengii</name>
    <dbReference type="NCBI Taxonomy" id="1818004"/>
    <lineage>
        <taxon>Bacteria</taxon>
        <taxon>Bacillati</taxon>
        <taxon>Actinomycetota</taxon>
        <taxon>Actinomycetes</taxon>
        <taxon>Kitasatosporales</taxon>
        <taxon>Streptomycetaceae</taxon>
        <taxon>Streptomyces</taxon>
    </lineage>
</organism>
<protein>
    <submittedName>
        <fullName evidence="2">Bifunctional DNA primase/polymerase</fullName>
    </submittedName>
</protein>
<evidence type="ECO:0000313" key="2">
    <source>
        <dbReference type="EMBL" id="MBM9624487.1"/>
    </source>
</evidence>
<evidence type="ECO:0000259" key="1">
    <source>
        <dbReference type="SMART" id="SM00943"/>
    </source>
</evidence>
<dbReference type="Proteomes" id="UP000664109">
    <property type="component" value="Unassembled WGS sequence"/>
</dbReference>
<keyword evidence="2" id="KW-0614">Plasmid</keyword>
<evidence type="ECO:0000313" key="3">
    <source>
        <dbReference type="Proteomes" id="UP000664109"/>
    </source>
</evidence>
<keyword evidence="3" id="KW-1185">Reference proteome</keyword>
<dbReference type="Pfam" id="PF09250">
    <property type="entry name" value="Prim-Pol"/>
    <property type="match status" value="1"/>
</dbReference>
<feature type="domain" description="DNA primase/polymerase bifunctional N-terminal" evidence="1">
    <location>
        <begin position="2"/>
        <end position="216"/>
    </location>
</feature>
<name>A0ABS2V3S2_9ACTN</name>
<reference evidence="2 3" key="1">
    <citation type="journal article" date="2016" name="Arch. Microbiol.">
        <title>Streptomyces zhihengii sp. nov., isolated from rhizospheric soil of Psammosilene tunicoides.</title>
        <authorList>
            <person name="Huang M.J."/>
            <person name="Fei J.J."/>
            <person name="Salam N."/>
            <person name="Kim C.J."/>
            <person name="Hozzein W.N."/>
            <person name="Xiao M."/>
            <person name="Huang H.Q."/>
            <person name="Li W.J."/>
        </authorList>
    </citation>
    <scope>NUCLEOTIDE SEQUENCE [LARGE SCALE GENOMIC DNA]</scope>
    <source>
        <strain evidence="2 3">YIM T102</strain>
    </source>
</reference>
<dbReference type="CDD" id="cd04859">
    <property type="entry name" value="Prim_Pol"/>
    <property type="match status" value="1"/>
</dbReference>
<comment type="caution">
    <text evidence="2">The sequence shown here is derived from an EMBL/GenBank/DDBJ whole genome shotgun (WGS) entry which is preliminary data.</text>
</comment>
<sequence>MARWFAAQQWPVHPLAPGRKTPIANCESCRTRSHEPAECPCHPEGRWCHGFHSATTNPATIDRWWALEPRAGIGVSCGPAHLIVLDVDAHAAQVPARARLLPGIPIPDRVNLDGLASGFDTLALLAAYRREQNPAEDATTLRVRTPSGGMHVWYTNPRPEIRYRSSTGSSLKAALAWQVDIRAHGGYIVAPTTRTSAGSYLPLGAVRRPASLPAWLAADLERTGHVVQSVPFPRSRQRIRSRSPQLDAARALLQPLLEAIRECGARAEGTSFTEKLNRAAYTAGGLASAGHLDQDNVRHQLVDAARYARPHQDRRSEMIIDAALAAGASRPFHPKGLA</sequence>
<dbReference type="EMBL" id="JAFEJA010000003">
    <property type="protein sequence ID" value="MBM9624487.1"/>
    <property type="molecule type" value="Genomic_DNA"/>
</dbReference>
<dbReference type="SUPFAM" id="SSF56747">
    <property type="entry name" value="Prim-pol domain"/>
    <property type="match status" value="1"/>
</dbReference>
<dbReference type="RefSeq" id="WP_205378943.1">
    <property type="nucleotide sequence ID" value="NZ_JAFEJA010000003.1"/>
</dbReference>
<geneLocation type="plasmid" evidence="2">
    <name>unnamed1</name>
</geneLocation>
<dbReference type="InterPro" id="IPR015330">
    <property type="entry name" value="DNA_primase/pol_bifunc_N"/>
</dbReference>
<gene>
    <name evidence="2" type="ORF">JE024_38715</name>
</gene>
<proteinExistence type="predicted"/>
<dbReference type="SMART" id="SM00943">
    <property type="entry name" value="Prim-Pol"/>
    <property type="match status" value="1"/>
</dbReference>